<dbReference type="InterPro" id="IPR036320">
    <property type="entry name" value="Glycosyl_Trfase_fam3_N_dom_sf"/>
</dbReference>
<comment type="pathway">
    <text evidence="5">Amino-acid biosynthesis; L-tryptophan biosynthesis; L-tryptophan from chorismate: step 2/5.</text>
</comment>
<keyword evidence="3 5" id="KW-0822">Tryptophan biosynthesis</keyword>
<comment type="function">
    <text evidence="5">Catalyzes the transfer of the phosphoribosyl group of 5-phosphorylribose-1-pyrophosphate (PRPP) to anthranilate to yield N-(5'-phosphoribosyl)-anthranilate (PRA).</text>
</comment>
<proteinExistence type="inferred from homology"/>
<feature type="binding site" evidence="5">
    <location>
        <position position="239"/>
    </location>
    <ligand>
        <name>Mg(2+)</name>
        <dbReference type="ChEBI" id="CHEBI:18420"/>
        <label>2</label>
    </ligand>
</feature>
<feature type="binding site" evidence="5">
    <location>
        <begin position="122"/>
        <end position="130"/>
    </location>
    <ligand>
        <name>5-phospho-alpha-D-ribose 1-diphosphate</name>
        <dbReference type="ChEBI" id="CHEBI:58017"/>
    </ligand>
</feature>
<dbReference type="EC" id="2.4.2.18" evidence="5"/>
<feature type="binding site" evidence="5">
    <location>
        <position position="180"/>
    </location>
    <ligand>
        <name>anthranilate</name>
        <dbReference type="ChEBI" id="CHEBI:16567"/>
        <label>2</label>
    </ligand>
</feature>
<feature type="binding site" evidence="5">
    <location>
        <position position="134"/>
    </location>
    <ligand>
        <name>5-phospho-alpha-D-ribose 1-diphosphate</name>
        <dbReference type="ChEBI" id="CHEBI:58017"/>
    </ligand>
</feature>
<feature type="domain" description="Glycosyl transferase family 3" evidence="6">
    <location>
        <begin position="88"/>
        <end position="341"/>
    </location>
</feature>
<feature type="binding site" evidence="5">
    <location>
        <position position="94"/>
    </location>
    <ligand>
        <name>anthranilate</name>
        <dbReference type="ChEBI" id="CHEBI:16567"/>
        <label>1</label>
    </ligand>
</feature>
<comment type="caution">
    <text evidence="8">The sequence shown here is derived from an EMBL/GenBank/DDBJ whole genome shotgun (WGS) entry which is preliminary data.</text>
</comment>
<feature type="binding site" evidence="5">
    <location>
        <position position="239"/>
    </location>
    <ligand>
        <name>Mg(2+)</name>
        <dbReference type="ChEBI" id="CHEBI:18420"/>
        <label>1</label>
    </ligand>
</feature>
<feature type="binding site" evidence="5">
    <location>
        <position position="106"/>
    </location>
    <ligand>
        <name>Mg(2+)</name>
        <dbReference type="ChEBI" id="CHEBI:18420"/>
        <label>1</label>
    </ligand>
</feature>
<dbReference type="HAMAP" id="MF_00211">
    <property type="entry name" value="TrpD"/>
    <property type="match status" value="1"/>
</dbReference>
<keyword evidence="4 5" id="KW-0057">Aromatic amino acid biosynthesis</keyword>
<evidence type="ECO:0000256" key="3">
    <source>
        <dbReference type="ARBA" id="ARBA00022822"/>
    </source>
</evidence>
<keyword evidence="2 5" id="KW-0808">Transferase</keyword>
<dbReference type="NCBIfam" id="TIGR01245">
    <property type="entry name" value="trpD"/>
    <property type="match status" value="1"/>
</dbReference>
<sequence length="361" mass="36092">MTAAPTPANPTPATPTWPSVIGRLMRGEDVGAGEATWAMGQVFAGEATPAQLAGFLVALRAKGETAAEISGMADAMLAHALRVEVAGRAVDVVGTGGDQAHTVNISTMSAIVVAAAGAPVVKHGGRAASSQAGTADVLEALGVAIELTPAAVQRCVTELGIGFCFAQAFHPAMRYAGGVRRELGVPTAMNVLGPLSNPAQPAAALVGCADPRLAPIMAEVFARRGKSALIVRGDDGLDELTTTTTSTVWIASGGQVRQTRLDPTALGVRPATTEDLRGGTPDVNAGVVRDLVAGKTGPVRDAVLLNAAGALAAHRGVDGDLTAAIGAALDAVATAVDSGAAADLLTRWAALSTELAGAPRS</sequence>
<gene>
    <name evidence="5 8" type="primary">trpD</name>
    <name evidence="8" type="ORF">WIS52_22290</name>
</gene>
<keyword evidence="5" id="KW-0479">Metal-binding</keyword>
<evidence type="ECO:0000256" key="5">
    <source>
        <dbReference type="HAMAP-Rule" id="MF_00211"/>
    </source>
</evidence>
<dbReference type="InterPro" id="IPR035902">
    <property type="entry name" value="Nuc_phospho_transferase"/>
</dbReference>
<feature type="binding site" evidence="5">
    <location>
        <position position="102"/>
    </location>
    <ligand>
        <name>5-phospho-alpha-D-ribose 1-diphosphate</name>
        <dbReference type="ChEBI" id="CHEBI:58017"/>
    </ligand>
</feature>
<feature type="binding site" evidence="5">
    <location>
        <begin position="104"/>
        <end position="107"/>
    </location>
    <ligand>
        <name>5-phospho-alpha-D-ribose 1-diphosphate</name>
        <dbReference type="ChEBI" id="CHEBI:58017"/>
    </ligand>
</feature>
<dbReference type="InterPro" id="IPR017459">
    <property type="entry name" value="Glycosyl_Trfase_fam3_N_dom"/>
</dbReference>
<dbReference type="GO" id="GO:0004048">
    <property type="term" value="F:anthranilate phosphoribosyltransferase activity"/>
    <property type="evidence" value="ECO:0007669"/>
    <property type="project" value="UniProtKB-EC"/>
</dbReference>
<comment type="catalytic activity">
    <reaction evidence="5">
        <text>N-(5-phospho-beta-D-ribosyl)anthranilate + diphosphate = 5-phospho-alpha-D-ribose 1-diphosphate + anthranilate</text>
        <dbReference type="Rhea" id="RHEA:11768"/>
        <dbReference type="ChEBI" id="CHEBI:16567"/>
        <dbReference type="ChEBI" id="CHEBI:18277"/>
        <dbReference type="ChEBI" id="CHEBI:33019"/>
        <dbReference type="ChEBI" id="CHEBI:58017"/>
        <dbReference type="EC" id="2.4.2.18"/>
    </reaction>
</comment>
<reference evidence="8 9" key="1">
    <citation type="submission" date="2024-03" db="EMBL/GenBank/DDBJ databases">
        <title>Draft genome sequence of Pseudonocardia nematodicida JCM 31783.</title>
        <authorList>
            <person name="Butdee W."/>
            <person name="Duangmal K."/>
        </authorList>
    </citation>
    <scope>NUCLEOTIDE SEQUENCE [LARGE SCALE GENOMIC DNA]</scope>
    <source>
        <strain evidence="8 9">JCM 31783</strain>
    </source>
</reference>
<comment type="similarity">
    <text evidence="5">Belongs to the anthranilate phosphoribosyltransferase family.</text>
</comment>
<keyword evidence="1 5" id="KW-0328">Glycosyltransferase</keyword>
<evidence type="ECO:0000259" key="6">
    <source>
        <dbReference type="Pfam" id="PF00591"/>
    </source>
</evidence>
<dbReference type="SUPFAM" id="SSF52418">
    <property type="entry name" value="Nucleoside phosphorylase/phosphoribosyltransferase catalytic domain"/>
    <property type="match status" value="1"/>
</dbReference>
<dbReference type="PANTHER" id="PTHR43285:SF2">
    <property type="entry name" value="ANTHRANILATE PHOSPHORIBOSYLTRANSFERASE"/>
    <property type="match status" value="1"/>
</dbReference>
<evidence type="ECO:0000259" key="7">
    <source>
        <dbReference type="Pfam" id="PF02885"/>
    </source>
</evidence>
<keyword evidence="5" id="KW-0460">Magnesium</keyword>
<dbReference type="InterPro" id="IPR000312">
    <property type="entry name" value="Glycosyl_Trfase_fam3"/>
</dbReference>
<accession>A0ABV1KFI4</accession>
<dbReference type="SUPFAM" id="SSF47648">
    <property type="entry name" value="Nucleoside phosphorylase/phosphoribosyltransferase N-terminal domain"/>
    <property type="match status" value="1"/>
</dbReference>
<evidence type="ECO:0000256" key="2">
    <source>
        <dbReference type="ARBA" id="ARBA00022679"/>
    </source>
</evidence>
<evidence type="ECO:0000256" key="4">
    <source>
        <dbReference type="ARBA" id="ARBA00023141"/>
    </source>
</evidence>
<keyword evidence="5" id="KW-0028">Amino-acid biosynthesis</keyword>
<dbReference type="EMBL" id="JBEDNQ010000010">
    <property type="protein sequence ID" value="MEQ3553208.1"/>
    <property type="molecule type" value="Genomic_DNA"/>
</dbReference>
<evidence type="ECO:0000313" key="8">
    <source>
        <dbReference type="EMBL" id="MEQ3553208.1"/>
    </source>
</evidence>
<feature type="binding site" evidence="5">
    <location>
        <begin position="97"/>
        <end position="98"/>
    </location>
    <ligand>
        <name>5-phospho-alpha-D-ribose 1-diphosphate</name>
        <dbReference type="ChEBI" id="CHEBI:58017"/>
    </ligand>
</feature>
<keyword evidence="9" id="KW-1185">Reference proteome</keyword>
<dbReference type="Pfam" id="PF00591">
    <property type="entry name" value="Glycos_transf_3"/>
    <property type="match status" value="1"/>
</dbReference>
<organism evidence="8 9">
    <name type="scientific">Pseudonocardia nematodicida</name>
    <dbReference type="NCBI Taxonomy" id="1206997"/>
    <lineage>
        <taxon>Bacteria</taxon>
        <taxon>Bacillati</taxon>
        <taxon>Actinomycetota</taxon>
        <taxon>Actinomycetes</taxon>
        <taxon>Pseudonocardiales</taxon>
        <taxon>Pseudonocardiaceae</taxon>
        <taxon>Pseudonocardia</taxon>
    </lineage>
</organism>
<name>A0ABV1KFI4_9PSEU</name>
<feature type="domain" description="Glycosyl transferase family 3 N-terminal" evidence="7">
    <location>
        <begin position="19"/>
        <end position="80"/>
    </location>
</feature>
<dbReference type="InterPro" id="IPR005940">
    <property type="entry name" value="Anthranilate_Pribosyl_Tfrase"/>
</dbReference>
<dbReference type="Gene3D" id="1.20.970.10">
    <property type="entry name" value="Transferase, Pyrimidine Nucleoside Phosphorylase, Chain C"/>
    <property type="match status" value="1"/>
</dbReference>
<feature type="binding site" evidence="5">
    <location>
        <position position="238"/>
    </location>
    <ligand>
        <name>Mg(2+)</name>
        <dbReference type="ChEBI" id="CHEBI:18420"/>
        <label>2</label>
    </ligand>
</feature>
<comment type="subunit">
    <text evidence="5">Homodimer.</text>
</comment>
<dbReference type="Pfam" id="PF02885">
    <property type="entry name" value="Glycos_trans_3N"/>
    <property type="match status" value="1"/>
</dbReference>
<comment type="caution">
    <text evidence="5">Lacks conserved residue(s) required for the propagation of feature annotation.</text>
</comment>
<feature type="binding site" evidence="5">
    <location>
        <position position="94"/>
    </location>
    <ligand>
        <name>5-phospho-alpha-D-ribose 1-diphosphate</name>
        <dbReference type="ChEBI" id="CHEBI:58017"/>
    </ligand>
</feature>
<dbReference type="PANTHER" id="PTHR43285">
    <property type="entry name" value="ANTHRANILATE PHOSPHORIBOSYLTRANSFERASE"/>
    <property type="match status" value="1"/>
</dbReference>
<evidence type="ECO:0000256" key="1">
    <source>
        <dbReference type="ARBA" id="ARBA00022676"/>
    </source>
</evidence>
<dbReference type="Proteomes" id="UP001494902">
    <property type="component" value="Unassembled WGS sequence"/>
</dbReference>
<evidence type="ECO:0000313" key="9">
    <source>
        <dbReference type="Proteomes" id="UP001494902"/>
    </source>
</evidence>
<dbReference type="Gene3D" id="3.40.1030.10">
    <property type="entry name" value="Nucleoside phosphorylase/phosphoribosyltransferase catalytic domain"/>
    <property type="match status" value="1"/>
</dbReference>
<comment type="cofactor">
    <cofactor evidence="5">
        <name>Mg(2+)</name>
        <dbReference type="ChEBI" id="CHEBI:18420"/>
    </cofactor>
    <text evidence="5">Binds 2 magnesium ions per monomer.</text>
</comment>
<protein>
    <recommendedName>
        <fullName evidence="5">Anthranilate phosphoribosyltransferase</fullName>
        <ecNumber evidence="5">2.4.2.18</ecNumber>
    </recommendedName>
</protein>